<organism evidence="2 3">
    <name type="scientific">Drosophila navojoa</name>
    <name type="common">Fruit fly</name>
    <dbReference type="NCBI Taxonomy" id="7232"/>
    <lineage>
        <taxon>Eukaryota</taxon>
        <taxon>Metazoa</taxon>
        <taxon>Ecdysozoa</taxon>
        <taxon>Arthropoda</taxon>
        <taxon>Hexapoda</taxon>
        <taxon>Insecta</taxon>
        <taxon>Pterygota</taxon>
        <taxon>Neoptera</taxon>
        <taxon>Endopterygota</taxon>
        <taxon>Diptera</taxon>
        <taxon>Brachycera</taxon>
        <taxon>Muscomorpha</taxon>
        <taxon>Ephydroidea</taxon>
        <taxon>Drosophilidae</taxon>
        <taxon>Drosophila</taxon>
    </lineage>
</organism>
<sequence>MKDLDLTLDCMENARFNFIYGSIVTHVESPFSETELLCLAMIYHKFVLLNGPKAKYMTHRQLGNFIMQMFRVTDTDINGRVVAVVSDDPDCTDPKFSQDRHCTLPSFVKMFTTYFVSDLEERMIFVYSIYDENRLGYLNREHVMRFVEKFFVGEDEDEQIEMRTDMLELIFIKFDLDKDLQISFDEYAEIVRKQPALLEFLGTVFPSKVQLNTVALCVNLY</sequence>
<dbReference type="STRING" id="7232.A0A484BFP3"/>
<dbReference type="Gene3D" id="1.10.238.10">
    <property type="entry name" value="EF-hand"/>
    <property type="match status" value="1"/>
</dbReference>
<dbReference type="InterPro" id="IPR002048">
    <property type="entry name" value="EF_hand_dom"/>
</dbReference>
<evidence type="ECO:0000313" key="3">
    <source>
        <dbReference type="Proteomes" id="UP000295192"/>
    </source>
</evidence>
<dbReference type="Pfam" id="PF13499">
    <property type="entry name" value="EF-hand_7"/>
    <property type="match status" value="1"/>
</dbReference>
<dbReference type="PROSITE" id="PS50222">
    <property type="entry name" value="EF_HAND_2"/>
    <property type="match status" value="1"/>
</dbReference>
<dbReference type="OrthoDB" id="191686at2759"/>
<proteinExistence type="predicted"/>
<feature type="domain" description="EF-hand" evidence="1">
    <location>
        <begin position="162"/>
        <end position="197"/>
    </location>
</feature>
<reference evidence="2 3" key="1">
    <citation type="journal article" date="2019" name="J. Hered.">
        <title>An Improved Genome Assembly for Drosophila navojoa, the Basal Species in the mojavensis Cluster.</title>
        <authorList>
            <person name="Vanderlinde T."/>
            <person name="Dupim E.G."/>
            <person name="Nazario-Yepiz N.O."/>
            <person name="Carvalho A.B."/>
        </authorList>
    </citation>
    <scope>NUCLEOTIDE SEQUENCE [LARGE SCALE GENOMIC DNA]</scope>
    <source>
        <strain evidence="2">Navoj_Jal97</strain>
        <tissue evidence="2">Whole organism</tissue>
    </source>
</reference>
<dbReference type="SUPFAM" id="SSF47473">
    <property type="entry name" value="EF-hand"/>
    <property type="match status" value="1"/>
</dbReference>
<dbReference type="Proteomes" id="UP000295192">
    <property type="component" value="Unassembled WGS sequence"/>
</dbReference>
<evidence type="ECO:0000259" key="1">
    <source>
        <dbReference type="PROSITE" id="PS50222"/>
    </source>
</evidence>
<dbReference type="OMA" id="DNDGCVS"/>
<name>A0A484BFP3_DRONA</name>
<keyword evidence="3" id="KW-1185">Reference proteome</keyword>
<dbReference type="KEGG" id="dnv:108653099"/>
<dbReference type="GO" id="GO:0005509">
    <property type="term" value="F:calcium ion binding"/>
    <property type="evidence" value="ECO:0007669"/>
    <property type="project" value="InterPro"/>
</dbReference>
<dbReference type="AlphaFoldDB" id="A0A484BFP3"/>
<accession>A0A484BFP3</accession>
<gene>
    <name evidence="2" type="ORF">AWZ03_006539</name>
</gene>
<comment type="caution">
    <text evidence="2">The sequence shown here is derived from an EMBL/GenBank/DDBJ whole genome shotgun (WGS) entry which is preliminary data.</text>
</comment>
<dbReference type="InterPro" id="IPR011992">
    <property type="entry name" value="EF-hand-dom_pair"/>
</dbReference>
<dbReference type="EMBL" id="LSRL02000049">
    <property type="protein sequence ID" value="TDG47102.1"/>
    <property type="molecule type" value="Genomic_DNA"/>
</dbReference>
<protein>
    <recommendedName>
        <fullName evidence="1">EF-hand domain-containing protein</fullName>
    </recommendedName>
</protein>
<evidence type="ECO:0000313" key="2">
    <source>
        <dbReference type="EMBL" id="TDG47102.1"/>
    </source>
</evidence>